<keyword evidence="1 4" id="KW-0808">Transferase</keyword>
<reference evidence="5" key="1">
    <citation type="journal article" date="2019" name="Int. J. Syst. Evol. Microbiol.">
        <title>The Global Catalogue of Microorganisms (GCM) 10K type strain sequencing project: providing services to taxonomists for standard genome sequencing and annotation.</title>
        <authorList>
            <consortium name="The Broad Institute Genomics Platform"/>
            <consortium name="The Broad Institute Genome Sequencing Center for Infectious Disease"/>
            <person name="Wu L."/>
            <person name="Ma J."/>
        </authorList>
    </citation>
    <scope>NUCLEOTIDE SEQUENCE [LARGE SCALE GENOMIC DNA]</scope>
    <source>
        <strain evidence="5">JCM 3369</strain>
    </source>
</reference>
<organism evidence="4 5">
    <name type="scientific">Roseibium aestuarii</name>
    <dbReference type="NCBI Taxonomy" id="2600299"/>
    <lineage>
        <taxon>Bacteria</taxon>
        <taxon>Pseudomonadati</taxon>
        <taxon>Pseudomonadota</taxon>
        <taxon>Alphaproteobacteria</taxon>
        <taxon>Hyphomicrobiales</taxon>
        <taxon>Stappiaceae</taxon>
        <taxon>Roseibium</taxon>
    </lineage>
</organism>
<comment type="caution">
    <text evidence="4">The sequence shown here is derived from an EMBL/GenBank/DDBJ whole genome shotgun (WGS) entry which is preliminary data.</text>
</comment>
<evidence type="ECO:0000256" key="2">
    <source>
        <dbReference type="ARBA" id="ARBA00023315"/>
    </source>
</evidence>
<dbReference type="PANTHER" id="PTHR43877">
    <property type="entry name" value="AMINOALKYLPHOSPHONATE N-ACETYLTRANSFERASE-RELATED-RELATED"/>
    <property type="match status" value="1"/>
</dbReference>
<evidence type="ECO:0000256" key="1">
    <source>
        <dbReference type="ARBA" id="ARBA00022679"/>
    </source>
</evidence>
<dbReference type="SUPFAM" id="SSF55729">
    <property type="entry name" value="Acyl-CoA N-acyltransferases (Nat)"/>
    <property type="match status" value="1"/>
</dbReference>
<dbReference type="Proteomes" id="UP001597327">
    <property type="component" value="Unassembled WGS sequence"/>
</dbReference>
<keyword evidence="2 4" id="KW-0012">Acyltransferase</keyword>
<name>A0ABW4JR41_9HYPH</name>
<dbReference type="InterPro" id="IPR050832">
    <property type="entry name" value="Bact_Acetyltransf"/>
</dbReference>
<dbReference type="PROSITE" id="PS51186">
    <property type="entry name" value="GNAT"/>
    <property type="match status" value="1"/>
</dbReference>
<protein>
    <submittedName>
        <fullName evidence="4">GNAT family N-acetyltransferase</fullName>
        <ecNumber evidence="4">2.3.1.-</ecNumber>
    </submittedName>
</protein>
<accession>A0ABW4JR41</accession>
<dbReference type="RefSeq" id="WP_149892016.1">
    <property type="nucleotide sequence ID" value="NZ_JBHUFA010000001.1"/>
</dbReference>
<dbReference type="Pfam" id="PF13673">
    <property type="entry name" value="Acetyltransf_10"/>
    <property type="match status" value="1"/>
</dbReference>
<sequence length="155" mass="16820">MPFTIVSADPAYAVEIARLSRRSVEELCAADHAGAGPGLDAWLNALATDRIERWITRPGVFLMAVDETTQVLGAVAATTMGEIALLHVLPEARFQGVSKALLRQLGRALDDLGASHLLVRSPETARRFFEARGFEPAGPAEEREGLRLHPLRKAL</sequence>
<feature type="domain" description="N-acetyltransferase" evidence="3">
    <location>
        <begin position="14"/>
        <end position="155"/>
    </location>
</feature>
<dbReference type="InterPro" id="IPR016181">
    <property type="entry name" value="Acyl_CoA_acyltransferase"/>
</dbReference>
<keyword evidence="5" id="KW-1185">Reference proteome</keyword>
<proteinExistence type="predicted"/>
<evidence type="ECO:0000313" key="5">
    <source>
        <dbReference type="Proteomes" id="UP001597327"/>
    </source>
</evidence>
<dbReference type="EMBL" id="JBHUFA010000001">
    <property type="protein sequence ID" value="MFD1694094.1"/>
    <property type="molecule type" value="Genomic_DNA"/>
</dbReference>
<dbReference type="EC" id="2.3.1.-" evidence="4"/>
<dbReference type="GO" id="GO:0016746">
    <property type="term" value="F:acyltransferase activity"/>
    <property type="evidence" value="ECO:0007669"/>
    <property type="project" value="UniProtKB-KW"/>
</dbReference>
<dbReference type="InterPro" id="IPR000182">
    <property type="entry name" value="GNAT_dom"/>
</dbReference>
<dbReference type="Gene3D" id="3.40.630.30">
    <property type="match status" value="1"/>
</dbReference>
<evidence type="ECO:0000259" key="3">
    <source>
        <dbReference type="PROSITE" id="PS51186"/>
    </source>
</evidence>
<evidence type="ECO:0000313" key="4">
    <source>
        <dbReference type="EMBL" id="MFD1694094.1"/>
    </source>
</evidence>
<gene>
    <name evidence="4" type="ORF">ACFSC7_01080</name>
</gene>